<evidence type="ECO:0000313" key="2">
    <source>
        <dbReference type="Proteomes" id="UP000234530"/>
    </source>
</evidence>
<evidence type="ECO:0000313" key="1">
    <source>
        <dbReference type="EMBL" id="AUH62925.1"/>
    </source>
</evidence>
<dbReference type="InterPro" id="IPR011990">
    <property type="entry name" value="TPR-like_helical_dom_sf"/>
</dbReference>
<dbReference type="PANTHER" id="PTHR11102">
    <property type="entry name" value="SEL-1-LIKE PROTEIN"/>
    <property type="match status" value="1"/>
</dbReference>
<dbReference type="InterPro" id="IPR006597">
    <property type="entry name" value="Sel1-like"/>
</dbReference>
<sequence>MNKHAKINFNIITCVIICFLIPFKLYAQDYYTGREAHSQGRYADALREWLPLALAGNAEAQNDVGFMYAIGQGVTQDHVQAVHWFRLAALQGHPSAQYALGSMYEGGEGLQRDIVKAYMWLHISSVNPNQSSAIAAHSAEQVRDIIANSMTADEVADALLRSRACLDSSYRECD</sequence>
<reference evidence="1 2" key="1">
    <citation type="journal article" date="2013" name="Antonie Van Leeuwenhoek">
        <title>Paracoccus zhejiangensis sp. nov., isolated from activated sludge in wastewater-treatment system.</title>
        <authorList>
            <person name="Wu Z.G."/>
            <person name="Zhang D.F."/>
            <person name="Liu Y.L."/>
            <person name="Wang F."/>
            <person name="Jiang X."/>
            <person name="Li C."/>
            <person name="Li S.P."/>
            <person name="Hong Q."/>
            <person name="Li W.J."/>
        </authorList>
    </citation>
    <scope>NUCLEOTIDE SEQUENCE [LARGE SCALE GENOMIC DNA]</scope>
    <source>
        <strain evidence="1 2">J6</strain>
    </source>
</reference>
<name>A0A2H5EUE5_9RHOB</name>
<dbReference type="SMART" id="SM00671">
    <property type="entry name" value="SEL1"/>
    <property type="match status" value="2"/>
</dbReference>
<dbReference type="SUPFAM" id="SSF81901">
    <property type="entry name" value="HCP-like"/>
    <property type="match status" value="1"/>
</dbReference>
<dbReference type="KEGG" id="pzh:CX676_01030"/>
<dbReference type="OrthoDB" id="8235393at2"/>
<dbReference type="Gene3D" id="1.25.40.10">
    <property type="entry name" value="Tetratricopeptide repeat domain"/>
    <property type="match status" value="1"/>
</dbReference>
<keyword evidence="2" id="KW-1185">Reference proteome</keyword>
<dbReference type="PANTHER" id="PTHR11102:SF160">
    <property type="entry name" value="ERAD-ASSOCIATED E3 UBIQUITIN-PROTEIN LIGASE COMPONENT HRD3"/>
    <property type="match status" value="1"/>
</dbReference>
<dbReference type="AlphaFoldDB" id="A0A2H5EUE5"/>
<dbReference type="EMBL" id="CP025430">
    <property type="protein sequence ID" value="AUH62925.1"/>
    <property type="molecule type" value="Genomic_DNA"/>
</dbReference>
<proteinExistence type="predicted"/>
<gene>
    <name evidence="1" type="ORF">CX676_01030</name>
</gene>
<accession>A0A2H5EUE5</accession>
<organism evidence="1 2">
    <name type="scientific">Paracoccus zhejiangensis</name>
    <dbReference type="NCBI Taxonomy" id="1077935"/>
    <lineage>
        <taxon>Bacteria</taxon>
        <taxon>Pseudomonadati</taxon>
        <taxon>Pseudomonadota</taxon>
        <taxon>Alphaproteobacteria</taxon>
        <taxon>Rhodobacterales</taxon>
        <taxon>Paracoccaceae</taxon>
        <taxon>Paracoccus</taxon>
    </lineage>
</organism>
<protein>
    <submittedName>
        <fullName evidence="1">Sel1 repeat family protein</fullName>
    </submittedName>
</protein>
<dbReference type="InterPro" id="IPR050767">
    <property type="entry name" value="Sel1_AlgK"/>
</dbReference>
<dbReference type="Proteomes" id="UP000234530">
    <property type="component" value="Chromosome"/>
</dbReference>
<dbReference type="Pfam" id="PF08238">
    <property type="entry name" value="Sel1"/>
    <property type="match status" value="2"/>
</dbReference>